<dbReference type="Gene3D" id="1.10.10.2830">
    <property type="match status" value="1"/>
</dbReference>
<dbReference type="InterPro" id="IPR036086">
    <property type="entry name" value="ParB/Sulfiredoxin_sf"/>
</dbReference>
<dbReference type="FunFam" id="1.10.10.2830:FF:000001">
    <property type="entry name" value="Chromosome partitioning protein ParB"/>
    <property type="match status" value="1"/>
</dbReference>
<feature type="region of interest" description="Disordered" evidence="3">
    <location>
        <begin position="367"/>
        <end position="391"/>
    </location>
</feature>
<dbReference type="SUPFAM" id="SSF110849">
    <property type="entry name" value="ParB/Sulfiredoxin"/>
    <property type="match status" value="1"/>
</dbReference>
<dbReference type="Pfam" id="PF17762">
    <property type="entry name" value="HTH_ParB"/>
    <property type="match status" value="1"/>
</dbReference>
<dbReference type="GO" id="GO:0005694">
    <property type="term" value="C:chromosome"/>
    <property type="evidence" value="ECO:0007669"/>
    <property type="project" value="TreeGrafter"/>
</dbReference>
<evidence type="ECO:0000256" key="3">
    <source>
        <dbReference type="SAM" id="MobiDB-lite"/>
    </source>
</evidence>
<dbReference type="EMBL" id="LAZR01037762">
    <property type="protein sequence ID" value="KKL21358.1"/>
    <property type="molecule type" value="Genomic_DNA"/>
</dbReference>
<dbReference type="AlphaFoldDB" id="A0A0F9EBC3"/>
<dbReference type="InterPro" id="IPR003115">
    <property type="entry name" value="ParB_N"/>
</dbReference>
<dbReference type="PANTHER" id="PTHR33375:SF1">
    <property type="entry name" value="CHROMOSOME-PARTITIONING PROTEIN PARB-RELATED"/>
    <property type="match status" value="1"/>
</dbReference>
<dbReference type="GO" id="GO:0007059">
    <property type="term" value="P:chromosome segregation"/>
    <property type="evidence" value="ECO:0007669"/>
    <property type="project" value="UniProtKB-KW"/>
</dbReference>
<evidence type="ECO:0000256" key="2">
    <source>
        <dbReference type="ARBA" id="ARBA00022829"/>
    </source>
</evidence>
<accession>A0A0F9EBC3</accession>
<sequence length="465" mass="51941">MTTTMARSKSKVIFEGDVSIDMIEIFRNNRKYFDKDRLNELAANIKTQGVLQPIILRKWVRPGCAHDGKYWLIAGERRLRASKIAELESIPARVLDVTEDEAMEIQAFENLHREDLGPLEEARAFKTLMRNGKHTAETLAHQVDKSVNFVYRAVQLLELPEQIQERIEAGQLTPAHGHQVLRVPKANRKSVIALLAVSSYDRYAITAKELKDTVDREIGYPLSEGEFTKTMNYANRISCSVCPQNSGNQGMLFDGNTKGRCMDKSCFDKKVDQYHVDLGERLGNVWPGLEKLGVGEVGGWPRQISGVPGVIRLTQKETETPKIKKLFASKPGKLGIAIVKRPGVHEYNRKEHPKTVAVIVHRDPPAIGGMHGKSLSPKTDTPKRKGGGKAVKETDWDRERVISQAKREVVENALAEKIKNVKIGKADLSRLVVAIYEMAEDSSLLVNVFGKGLHDGKINIGLSLE</sequence>
<dbReference type="SMART" id="SM00470">
    <property type="entry name" value="ParB"/>
    <property type="match status" value="1"/>
</dbReference>
<dbReference type="InterPro" id="IPR004437">
    <property type="entry name" value="ParB/RepB/Spo0J"/>
</dbReference>
<dbReference type="InterPro" id="IPR050336">
    <property type="entry name" value="Chromosome_partition/occlusion"/>
</dbReference>
<feature type="domain" description="ParB-like N-terminal" evidence="4">
    <location>
        <begin position="16"/>
        <end position="111"/>
    </location>
</feature>
<organism evidence="5">
    <name type="scientific">marine sediment metagenome</name>
    <dbReference type="NCBI Taxonomy" id="412755"/>
    <lineage>
        <taxon>unclassified sequences</taxon>
        <taxon>metagenomes</taxon>
        <taxon>ecological metagenomes</taxon>
    </lineage>
</organism>
<name>A0A0F9EBC3_9ZZZZ</name>
<reference evidence="5" key="1">
    <citation type="journal article" date="2015" name="Nature">
        <title>Complex archaea that bridge the gap between prokaryotes and eukaryotes.</title>
        <authorList>
            <person name="Spang A."/>
            <person name="Saw J.H."/>
            <person name="Jorgensen S.L."/>
            <person name="Zaremba-Niedzwiedzka K."/>
            <person name="Martijn J."/>
            <person name="Lind A.E."/>
            <person name="van Eijk R."/>
            <person name="Schleper C."/>
            <person name="Guy L."/>
            <person name="Ettema T.J."/>
        </authorList>
    </citation>
    <scope>NUCLEOTIDE SEQUENCE</scope>
</reference>
<evidence type="ECO:0000313" key="5">
    <source>
        <dbReference type="EMBL" id="KKL21358.1"/>
    </source>
</evidence>
<keyword evidence="2" id="KW-0159">Chromosome partition</keyword>
<evidence type="ECO:0000256" key="1">
    <source>
        <dbReference type="ARBA" id="ARBA00006295"/>
    </source>
</evidence>
<dbReference type="Gene3D" id="3.90.1530.30">
    <property type="match status" value="1"/>
</dbReference>
<dbReference type="PANTHER" id="PTHR33375">
    <property type="entry name" value="CHROMOSOME-PARTITIONING PROTEIN PARB-RELATED"/>
    <property type="match status" value="1"/>
</dbReference>
<dbReference type="GO" id="GO:0003677">
    <property type="term" value="F:DNA binding"/>
    <property type="evidence" value="ECO:0007669"/>
    <property type="project" value="InterPro"/>
</dbReference>
<evidence type="ECO:0000259" key="4">
    <source>
        <dbReference type="SMART" id="SM00470"/>
    </source>
</evidence>
<dbReference type="InterPro" id="IPR041468">
    <property type="entry name" value="HTH_ParB/Spo0J"/>
</dbReference>
<dbReference type="NCBIfam" id="TIGR00180">
    <property type="entry name" value="parB_part"/>
    <property type="match status" value="1"/>
</dbReference>
<dbReference type="Pfam" id="PF02195">
    <property type="entry name" value="ParB_N"/>
    <property type="match status" value="1"/>
</dbReference>
<comment type="caution">
    <text evidence="5">The sequence shown here is derived from an EMBL/GenBank/DDBJ whole genome shotgun (WGS) entry which is preliminary data.</text>
</comment>
<protein>
    <recommendedName>
        <fullName evidence="4">ParB-like N-terminal domain-containing protein</fullName>
    </recommendedName>
</protein>
<comment type="similarity">
    <text evidence="1">Belongs to the ParB family.</text>
</comment>
<gene>
    <name evidence="5" type="ORF">LCGC14_2446250</name>
</gene>
<proteinExistence type="inferred from homology"/>
<feature type="non-terminal residue" evidence="5">
    <location>
        <position position="465"/>
    </location>
</feature>